<proteinExistence type="predicted"/>
<comment type="caution">
    <text evidence="1">The sequence shown here is derived from an EMBL/GenBank/DDBJ whole genome shotgun (WGS) entry which is preliminary data.</text>
</comment>
<reference evidence="1" key="1">
    <citation type="journal article" date="2015" name="Nature">
        <title>Complex archaea that bridge the gap between prokaryotes and eukaryotes.</title>
        <authorList>
            <person name="Spang A."/>
            <person name="Saw J.H."/>
            <person name="Jorgensen S.L."/>
            <person name="Zaremba-Niedzwiedzka K."/>
            <person name="Martijn J."/>
            <person name="Lind A.E."/>
            <person name="van Eijk R."/>
            <person name="Schleper C."/>
            <person name="Guy L."/>
            <person name="Ettema T.J."/>
        </authorList>
    </citation>
    <scope>NUCLEOTIDE SEQUENCE</scope>
</reference>
<gene>
    <name evidence="1" type="ORF">LCGC14_2699610</name>
</gene>
<organism evidence="1">
    <name type="scientific">marine sediment metagenome</name>
    <dbReference type="NCBI Taxonomy" id="412755"/>
    <lineage>
        <taxon>unclassified sequences</taxon>
        <taxon>metagenomes</taxon>
        <taxon>ecological metagenomes</taxon>
    </lineage>
</organism>
<sequence length="62" mass="6911">VVEPLSWDRIGRLGDLVDERSPYDTGKKLQAGLLEFYGPIAPTMSYCAILYYTFLAEVPDVG</sequence>
<name>A0A0F9BQF9_9ZZZZ</name>
<accession>A0A0F9BQF9</accession>
<protein>
    <submittedName>
        <fullName evidence="1">Uncharacterized protein</fullName>
    </submittedName>
</protein>
<dbReference type="AlphaFoldDB" id="A0A0F9BQF9"/>
<dbReference type="EMBL" id="LAZR01048067">
    <property type="protein sequence ID" value="KKK92769.1"/>
    <property type="molecule type" value="Genomic_DNA"/>
</dbReference>
<feature type="non-terminal residue" evidence="1">
    <location>
        <position position="1"/>
    </location>
</feature>
<evidence type="ECO:0000313" key="1">
    <source>
        <dbReference type="EMBL" id="KKK92769.1"/>
    </source>
</evidence>